<proteinExistence type="predicted"/>
<dbReference type="STRING" id="996342.SAMN05443551_1770"/>
<evidence type="ECO:0008006" key="3">
    <source>
        <dbReference type="Google" id="ProtNLM"/>
    </source>
</evidence>
<keyword evidence="2" id="KW-1185">Reference proteome</keyword>
<evidence type="ECO:0000313" key="1">
    <source>
        <dbReference type="EMBL" id="SHH25932.1"/>
    </source>
</evidence>
<dbReference type="AlphaFoldDB" id="A0A1M5RHV1"/>
<dbReference type="RefSeq" id="WP_072777115.1">
    <property type="nucleotide sequence ID" value="NZ_FQXC01000002.1"/>
</dbReference>
<dbReference type="Proteomes" id="UP000184221">
    <property type="component" value="Unassembled WGS sequence"/>
</dbReference>
<name>A0A1M5RHV1_9RHOB</name>
<reference evidence="1 2" key="1">
    <citation type="submission" date="2016-11" db="EMBL/GenBank/DDBJ databases">
        <authorList>
            <person name="Jaros S."/>
            <person name="Januszkiewicz K."/>
            <person name="Wedrychowicz H."/>
        </authorList>
    </citation>
    <scope>NUCLEOTIDE SEQUENCE [LARGE SCALE GENOMIC DNA]</scope>
    <source>
        <strain evidence="1 2">DSM 29431</strain>
    </source>
</reference>
<organism evidence="1 2">
    <name type="scientific">Marivita hallyeonensis</name>
    <dbReference type="NCBI Taxonomy" id="996342"/>
    <lineage>
        <taxon>Bacteria</taxon>
        <taxon>Pseudomonadati</taxon>
        <taxon>Pseudomonadota</taxon>
        <taxon>Alphaproteobacteria</taxon>
        <taxon>Rhodobacterales</taxon>
        <taxon>Roseobacteraceae</taxon>
        <taxon>Marivita</taxon>
    </lineage>
</organism>
<evidence type="ECO:0000313" key="2">
    <source>
        <dbReference type="Proteomes" id="UP000184221"/>
    </source>
</evidence>
<dbReference type="EMBL" id="FQXC01000002">
    <property type="protein sequence ID" value="SHH25932.1"/>
    <property type="molecule type" value="Genomic_DNA"/>
</dbReference>
<protein>
    <recommendedName>
        <fullName evidence="3">Lipoprotein</fullName>
    </recommendedName>
</protein>
<dbReference type="OrthoDB" id="7659281at2"/>
<dbReference type="PROSITE" id="PS51257">
    <property type="entry name" value="PROKAR_LIPOPROTEIN"/>
    <property type="match status" value="1"/>
</dbReference>
<gene>
    <name evidence="1" type="ORF">SAMN05443551_1770</name>
</gene>
<accession>A0A1M5RHV1</accession>
<sequence length="110" mass="11555">MKSAWISGALLLALVACGRGELDTVVYEGARFTGDLRSERGDRAAFVASGGPASVSIEGAKQAAEFQVVQHCIRYLGSSDVAWTNGPDVEDAALTIDNNKVVLSGRCIEP</sequence>